<dbReference type="InterPro" id="IPR011083">
    <property type="entry name" value="Phage_tail_collar_dom"/>
</dbReference>
<reference evidence="3" key="1">
    <citation type="journal article" date="2019" name="Int. J. Syst. Evol. Microbiol.">
        <title>The Global Catalogue of Microorganisms (GCM) 10K type strain sequencing project: providing services to taxonomists for standard genome sequencing and annotation.</title>
        <authorList>
            <consortium name="The Broad Institute Genomics Platform"/>
            <consortium name="The Broad Institute Genome Sequencing Center for Infectious Disease"/>
            <person name="Wu L."/>
            <person name="Ma J."/>
        </authorList>
    </citation>
    <scope>NUCLEOTIDE SEQUENCE [LARGE SCALE GENOMIC DNA]</scope>
    <source>
        <strain evidence="3">JCM 31921</strain>
    </source>
</reference>
<evidence type="ECO:0000259" key="1">
    <source>
        <dbReference type="Pfam" id="PF07484"/>
    </source>
</evidence>
<gene>
    <name evidence="2" type="ORF">GCM10023092_09600</name>
</gene>
<evidence type="ECO:0000313" key="3">
    <source>
        <dbReference type="Proteomes" id="UP001501410"/>
    </source>
</evidence>
<protein>
    <recommendedName>
        <fullName evidence="1">Phage tail collar domain-containing protein</fullName>
    </recommendedName>
</protein>
<dbReference type="Gene3D" id="3.90.1340.10">
    <property type="entry name" value="Phage tail collar domain"/>
    <property type="match status" value="1"/>
</dbReference>
<name>A0ABP8MM86_9BACT</name>
<feature type="domain" description="Phage tail collar" evidence="1">
    <location>
        <begin position="127"/>
        <end position="184"/>
    </location>
</feature>
<organism evidence="2 3">
    <name type="scientific">Rurimicrobium arvi</name>
    <dbReference type="NCBI Taxonomy" id="2049916"/>
    <lineage>
        <taxon>Bacteria</taxon>
        <taxon>Pseudomonadati</taxon>
        <taxon>Bacteroidota</taxon>
        <taxon>Chitinophagia</taxon>
        <taxon>Chitinophagales</taxon>
        <taxon>Chitinophagaceae</taxon>
        <taxon>Rurimicrobium</taxon>
    </lineage>
</organism>
<sequence>MLQSPVKDSIAKLIGSSPVKDSLNVNYWNLKGNANTNSGSNFIGTTDNISLRVRSNNTERMVVDSTGKVGIGLSAPTNTLHVKATSNPLKLEGLQSGSFTTDSVLTADANGVVRRVAMSTAPDQTVGSIEAFAFSAIPSDYLECNGNAVSRTTFATLFAKIGTTYGAGDGSTTFNLPDLRGEFIRGWDHGRGVELGSRPLGSWQKGSAATYADMGGTGSHFLVRPPSGGTPAWNDLSGIDADNYCPGPYTNYSATVLASFTGSSGTGWIPTARPRNVAMVYAIKAKESVMLPTGQSVTSLITANEPWEKKGTGVGSTSFTDTITHSGPIQIKDGSEGAGKVLTSDANGVATWKSAGLTATSGTVTSVGRTLAFGVHTFTGFSVTVPVGKSQIFFGAHTTGSASGYATYSLCLSSTAWSSLTGTSTPACFPQLGGWGVLASVSTVGQVTWIISNTTSAPVTIFVWGAGSAGTVSILNGALENFITVASL</sequence>
<comment type="caution">
    <text evidence="2">The sequence shown here is derived from an EMBL/GenBank/DDBJ whole genome shotgun (WGS) entry which is preliminary data.</text>
</comment>
<accession>A0ABP8MM86</accession>
<dbReference type="InterPro" id="IPR037053">
    <property type="entry name" value="Phage_tail_collar_dom_sf"/>
</dbReference>
<dbReference type="SUPFAM" id="SSF88874">
    <property type="entry name" value="Receptor-binding domain of short tail fibre protein gp12"/>
    <property type="match status" value="1"/>
</dbReference>
<proteinExistence type="predicted"/>
<dbReference type="EMBL" id="BAABEZ010000013">
    <property type="protein sequence ID" value="GAA4451730.1"/>
    <property type="molecule type" value="Genomic_DNA"/>
</dbReference>
<evidence type="ECO:0000313" key="2">
    <source>
        <dbReference type="EMBL" id="GAA4451730.1"/>
    </source>
</evidence>
<keyword evidence="3" id="KW-1185">Reference proteome</keyword>
<dbReference type="Proteomes" id="UP001501410">
    <property type="component" value="Unassembled WGS sequence"/>
</dbReference>
<dbReference type="Pfam" id="PF07484">
    <property type="entry name" value="Collar"/>
    <property type="match status" value="1"/>
</dbReference>